<organism evidence="2 3">
    <name type="scientific">Amycolatopsis speibonae</name>
    <dbReference type="NCBI Taxonomy" id="1450224"/>
    <lineage>
        <taxon>Bacteria</taxon>
        <taxon>Bacillati</taxon>
        <taxon>Actinomycetota</taxon>
        <taxon>Actinomycetes</taxon>
        <taxon>Pseudonocardiales</taxon>
        <taxon>Pseudonocardiaceae</taxon>
        <taxon>Amycolatopsis</taxon>
    </lineage>
</organism>
<dbReference type="Proteomes" id="UP001595645">
    <property type="component" value="Unassembled WGS sequence"/>
</dbReference>
<keyword evidence="3" id="KW-1185">Reference proteome</keyword>
<name>A0ABV7NVE0_9PSEU</name>
<feature type="compositionally biased region" description="Polar residues" evidence="1">
    <location>
        <begin position="22"/>
        <end position="33"/>
    </location>
</feature>
<comment type="caution">
    <text evidence="2">The sequence shown here is derived from an EMBL/GenBank/DDBJ whole genome shotgun (WGS) entry which is preliminary data.</text>
</comment>
<gene>
    <name evidence="2" type="ORF">ACFOSH_12360</name>
</gene>
<reference evidence="3" key="1">
    <citation type="journal article" date="2019" name="Int. J. Syst. Evol. Microbiol.">
        <title>The Global Catalogue of Microorganisms (GCM) 10K type strain sequencing project: providing services to taxonomists for standard genome sequencing and annotation.</title>
        <authorList>
            <consortium name="The Broad Institute Genomics Platform"/>
            <consortium name="The Broad Institute Genome Sequencing Center for Infectious Disease"/>
            <person name="Wu L."/>
            <person name="Ma J."/>
        </authorList>
    </citation>
    <scope>NUCLEOTIDE SEQUENCE [LARGE SCALE GENOMIC DNA]</scope>
    <source>
        <strain evidence="3">CGMCC 4.7676</strain>
    </source>
</reference>
<evidence type="ECO:0000313" key="3">
    <source>
        <dbReference type="Proteomes" id="UP001595645"/>
    </source>
</evidence>
<sequence length="137" mass="15377">WFLFRRKNNHPKPEGICVPRHTPNTTSTPVDPSSLSLFPHTPPCAAVVTGPFRRDCVDFLVIQRTKIHTVGVNGPVSRRVTFAFWSKRTRLATRDHSGPPRHRRAVLAATLAGWELWVRTCTALAAEKDAVTTRETV</sequence>
<feature type="region of interest" description="Disordered" evidence="1">
    <location>
        <begin position="13"/>
        <end position="33"/>
    </location>
</feature>
<evidence type="ECO:0000256" key="1">
    <source>
        <dbReference type="SAM" id="MobiDB-lite"/>
    </source>
</evidence>
<proteinExistence type="predicted"/>
<evidence type="ECO:0000313" key="2">
    <source>
        <dbReference type="EMBL" id="MFC3450225.1"/>
    </source>
</evidence>
<accession>A0ABV7NVE0</accession>
<dbReference type="EMBL" id="JBHRWK010000016">
    <property type="protein sequence ID" value="MFC3450225.1"/>
    <property type="molecule type" value="Genomic_DNA"/>
</dbReference>
<feature type="non-terminal residue" evidence="2">
    <location>
        <position position="1"/>
    </location>
</feature>
<protein>
    <submittedName>
        <fullName evidence="2">Uncharacterized protein</fullName>
    </submittedName>
</protein>